<dbReference type="GO" id="GO:0003677">
    <property type="term" value="F:DNA binding"/>
    <property type="evidence" value="ECO:0007669"/>
    <property type="project" value="UniProtKB-KW"/>
</dbReference>
<dbReference type="InterPro" id="IPR034149">
    <property type="entry name" value="TOPRIM_TopoI"/>
</dbReference>
<dbReference type="GO" id="GO:0046872">
    <property type="term" value="F:metal ion binding"/>
    <property type="evidence" value="ECO:0007669"/>
    <property type="project" value="UniProtKB-KW"/>
</dbReference>
<dbReference type="Pfam" id="PF01751">
    <property type="entry name" value="Toprim"/>
    <property type="match status" value="1"/>
</dbReference>
<dbReference type="InterPro" id="IPR000380">
    <property type="entry name" value="Topo_IA"/>
</dbReference>
<feature type="site" description="Interaction with DNA" evidence="8">
    <location>
        <position position="160"/>
    </location>
</feature>
<keyword evidence="12" id="KW-1185">Reference proteome</keyword>
<dbReference type="AlphaFoldDB" id="A0A5D3YIY6"/>
<dbReference type="InterPro" id="IPR023406">
    <property type="entry name" value="Topo_IA_AS"/>
</dbReference>
<evidence type="ECO:0000256" key="8">
    <source>
        <dbReference type="HAMAP-Rule" id="MF_00952"/>
    </source>
</evidence>
<dbReference type="PROSITE" id="PS52039">
    <property type="entry name" value="TOPO_IA_2"/>
    <property type="match status" value="1"/>
</dbReference>
<evidence type="ECO:0000313" key="11">
    <source>
        <dbReference type="EMBL" id="TYP93468.1"/>
    </source>
</evidence>
<comment type="caution">
    <text evidence="11">The sequence shown here is derived from an EMBL/GenBank/DDBJ whole genome shotgun (WGS) entry which is preliminary data.</text>
</comment>
<evidence type="ECO:0000259" key="10">
    <source>
        <dbReference type="PROSITE" id="PS52039"/>
    </source>
</evidence>
<feature type="site" description="Interaction with DNA" evidence="8">
    <location>
        <position position="32"/>
    </location>
</feature>
<keyword evidence="6 8" id="KW-0238">DNA-binding</keyword>
<dbReference type="Gene3D" id="1.10.290.10">
    <property type="entry name" value="Topoisomerase I, domain 4"/>
    <property type="match status" value="1"/>
</dbReference>
<feature type="site" description="Interaction with DNA" evidence="8">
    <location>
        <position position="151"/>
    </location>
</feature>
<organism evidence="11 12">
    <name type="scientific">Fodinibius salinus</name>
    <dbReference type="NCBI Taxonomy" id="860790"/>
    <lineage>
        <taxon>Bacteria</taxon>
        <taxon>Pseudomonadati</taxon>
        <taxon>Balneolota</taxon>
        <taxon>Balneolia</taxon>
        <taxon>Balneolales</taxon>
        <taxon>Balneolaceae</taxon>
        <taxon>Fodinibius</taxon>
    </lineage>
</organism>
<evidence type="ECO:0000256" key="6">
    <source>
        <dbReference type="ARBA" id="ARBA00023125"/>
    </source>
</evidence>
<dbReference type="EMBL" id="VNHY01000002">
    <property type="protein sequence ID" value="TYP93468.1"/>
    <property type="molecule type" value="Genomic_DNA"/>
</dbReference>
<dbReference type="PANTHER" id="PTHR42785:SF1">
    <property type="entry name" value="DNA TOPOISOMERASE"/>
    <property type="match status" value="1"/>
</dbReference>
<evidence type="ECO:0000259" key="9">
    <source>
        <dbReference type="PROSITE" id="PS50880"/>
    </source>
</evidence>
<dbReference type="Gene3D" id="2.70.20.10">
    <property type="entry name" value="Topoisomerase I, domain 3"/>
    <property type="match status" value="1"/>
</dbReference>
<gene>
    <name evidence="8" type="primary">topA</name>
    <name evidence="11" type="ORF">LX73_1172</name>
</gene>
<dbReference type="PANTHER" id="PTHR42785">
    <property type="entry name" value="DNA TOPOISOMERASE, TYPE IA, CORE"/>
    <property type="match status" value="1"/>
</dbReference>
<dbReference type="SMART" id="SM00436">
    <property type="entry name" value="TOP1Bc"/>
    <property type="match status" value="1"/>
</dbReference>
<dbReference type="InterPro" id="IPR005733">
    <property type="entry name" value="TopoI_bac-type"/>
</dbReference>
<feature type="site" description="Interaction with DNA" evidence="8">
    <location>
        <position position="167"/>
    </location>
</feature>
<evidence type="ECO:0000256" key="5">
    <source>
        <dbReference type="ARBA" id="ARBA00023029"/>
    </source>
</evidence>
<feature type="domain" description="Toprim" evidence="9">
    <location>
        <begin position="2"/>
        <end position="126"/>
    </location>
</feature>
<dbReference type="RefSeq" id="WP_148898533.1">
    <property type="nucleotide sequence ID" value="NZ_VNHY01000002.1"/>
</dbReference>
<dbReference type="InterPro" id="IPR006171">
    <property type="entry name" value="TOPRIM_dom"/>
</dbReference>
<dbReference type="NCBIfam" id="TIGR01051">
    <property type="entry name" value="topA_bact"/>
    <property type="match status" value="1"/>
</dbReference>
<dbReference type="CDD" id="cd00186">
    <property type="entry name" value="TOP1Ac"/>
    <property type="match status" value="1"/>
</dbReference>
<comment type="subunit">
    <text evidence="8">Monomer.</text>
</comment>
<dbReference type="SMART" id="SM00493">
    <property type="entry name" value="TOPRIM"/>
    <property type="match status" value="1"/>
</dbReference>
<keyword evidence="5 8" id="KW-0799">Topoisomerase</keyword>
<dbReference type="InterPro" id="IPR013825">
    <property type="entry name" value="Topo_IA_cen_sub2"/>
</dbReference>
<dbReference type="InterPro" id="IPR028612">
    <property type="entry name" value="Topoisom_1_IA"/>
</dbReference>
<feature type="active site" description="O-(5'-phospho-DNA)-tyrosine intermediate" evidence="8">
    <location>
        <position position="322"/>
    </location>
</feature>
<sequence>MKSLVIVESPTKIKTLKKYLPDDYVIDSSMGHIRDLPANAKEVPKKFKGEEWSNLGVNTDDGFEPLYVIPSGKKKVVRRLKKELKDSDELILATDEDREGEAISWHLTEILKPDVPVKRMVFREITEEAIKESLNHFRDIDINLVNAQEARRIIDRLAGYTISPLLWKKIAPGLSAGRVQSVAVRFLVERERERMKFRSARYWDLKAKLHKLNESDIFEADLTRLDGKRLASGKDFDENTGKLKKPEKVVLLDDDSASELRDDLNGAEWEVSEVKKNRRKRNPSAAFITSTLQQEANRKLNFSAKRTMGVAQKLYENGHITYMRTDSARLSGQAINAARNAVKDEYGKKYLFDRPRNYGGQKAAQEAHEAIRPAGSYFKKPQEAGLYGDQFKLYDLIWKRTIATQMAKAELEFTNVTIKADADGKVAEFKTSGKEIIFPGFFRAYVEGSDDPNAALANQERFLPKLAEGEEVTEEGIEPTSHETQPPSRFTEATLVKELEKQGVGRPSTYASIISTIQNRGYAEADGKTLIPTFTAFAVTELLEENLHDVVDSDFTSQMEAKLDQIAHGELDTDQYLSEYYKGEKGLKAKVDEQEDEIDPDDARQLNLPLPGLNGINILVGRYGPYIKKEVEGEELTTSIPESWKPSDITVEKLEELIEAEEKGPQSIGQHPDTGEPIFVLNGRYGPYVQVGEVTDDNKKPDRASLLDDMKPEDVDVDLALRLLELPRPLGEHPDTGEVVRAGVGRYGPFVVHDGTFASLKKNDHVLDVTLDRALDLLEQKKKRSSKNKKVIKDLGKHPEENKKVRVMNGRYGPYIKFGKTNISLPDDFDPEDVNMDIAKQLIAEKG</sequence>
<evidence type="ECO:0000256" key="7">
    <source>
        <dbReference type="ARBA" id="ARBA00023235"/>
    </source>
</evidence>
<feature type="site" description="Interaction with DNA" evidence="8">
    <location>
        <position position="324"/>
    </location>
</feature>
<dbReference type="SUPFAM" id="SSF56712">
    <property type="entry name" value="Prokaryotic type I DNA topoisomerase"/>
    <property type="match status" value="1"/>
</dbReference>
<dbReference type="OrthoDB" id="9804262at2"/>
<dbReference type="InterPro" id="IPR003601">
    <property type="entry name" value="Topo_IA_2"/>
</dbReference>
<feature type="site" description="Interaction with DNA" evidence="8">
    <location>
        <position position="155"/>
    </location>
</feature>
<dbReference type="GO" id="GO:0006265">
    <property type="term" value="P:DNA topological change"/>
    <property type="evidence" value="ECO:0007669"/>
    <property type="project" value="UniProtKB-UniRule"/>
</dbReference>
<dbReference type="InterPro" id="IPR003602">
    <property type="entry name" value="Topo_IA_DNA-bd_dom"/>
</dbReference>
<reference evidence="11 12" key="1">
    <citation type="submission" date="2019-07" db="EMBL/GenBank/DDBJ databases">
        <title>Genomic Encyclopedia of Archaeal and Bacterial Type Strains, Phase II (KMG-II): from individual species to whole genera.</title>
        <authorList>
            <person name="Goeker M."/>
        </authorList>
    </citation>
    <scope>NUCLEOTIDE SEQUENCE [LARGE SCALE GENOMIC DNA]</scope>
    <source>
        <strain evidence="11 12">DSM 21935</strain>
    </source>
</reference>
<dbReference type="Gene3D" id="3.40.50.140">
    <property type="match status" value="1"/>
</dbReference>
<dbReference type="EC" id="5.6.2.1" evidence="8"/>
<dbReference type="InterPro" id="IPR025589">
    <property type="entry name" value="Toprim_C_rpt"/>
</dbReference>
<proteinExistence type="inferred from homology"/>
<evidence type="ECO:0000256" key="3">
    <source>
        <dbReference type="ARBA" id="ARBA00022723"/>
    </source>
</evidence>
<dbReference type="HAMAP" id="MF_00952">
    <property type="entry name" value="Topoisom_1_prok"/>
    <property type="match status" value="1"/>
</dbReference>
<dbReference type="PROSITE" id="PS50880">
    <property type="entry name" value="TOPRIM"/>
    <property type="match status" value="1"/>
</dbReference>
<dbReference type="PROSITE" id="PS00396">
    <property type="entry name" value="TOPO_IA_1"/>
    <property type="match status" value="1"/>
</dbReference>
<keyword evidence="3" id="KW-0479">Metal-binding</keyword>
<dbReference type="PRINTS" id="PR00417">
    <property type="entry name" value="PRTPISMRASEI"/>
</dbReference>
<evidence type="ECO:0000313" key="12">
    <source>
        <dbReference type="Proteomes" id="UP000324595"/>
    </source>
</evidence>
<dbReference type="SMART" id="SM00437">
    <property type="entry name" value="TOP1Ac"/>
    <property type="match status" value="1"/>
</dbReference>
<dbReference type="InterPro" id="IPR023405">
    <property type="entry name" value="Topo_IA_core_domain"/>
</dbReference>
<comment type="catalytic activity">
    <reaction evidence="1 8">
        <text>ATP-independent breakage of single-stranded DNA, followed by passage and rejoining.</text>
        <dbReference type="EC" id="5.6.2.1"/>
    </reaction>
</comment>
<feature type="domain" description="Topo IA-type catalytic" evidence="10">
    <location>
        <begin position="141"/>
        <end position="588"/>
    </location>
</feature>
<evidence type="ECO:0000256" key="2">
    <source>
        <dbReference type="ARBA" id="ARBA00009446"/>
    </source>
</evidence>
<feature type="site" description="Interaction with DNA" evidence="8">
    <location>
        <position position="520"/>
    </location>
</feature>
<evidence type="ECO:0000256" key="4">
    <source>
        <dbReference type="ARBA" id="ARBA00022842"/>
    </source>
</evidence>
<accession>A0A5D3YIY6</accession>
<dbReference type="Gene3D" id="1.10.460.10">
    <property type="entry name" value="Topoisomerase I, domain 2"/>
    <property type="match status" value="1"/>
</dbReference>
<name>A0A5D3YIY6_9BACT</name>
<dbReference type="CDD" id="cd03363">
    <property type="entry name" value="TOPRIM_TopoIA_TopoI"/>
    <property type="match status" value="1"/>
</dbReference>
<dbReference type="GO" id="GO:0003917">
    <property type="term" value="F:DNA topoisomerase type I (single strand cut, ATP-independent) activity"/>
    <property type="evidence" value="ECO:0007669"/>
    <property type="project" value="UniProtKB-UniRule"/>
</dbReference>
<feature type="site" description="Interaction with DNA" evidence="8">
    <location>
        <position position="152"/>
    </location>
</feature>
<keyword evidence="4" id="KW-0460">Magnesium</keyword>
<dbReference type="InterPro" id="IPR013824">
    <property type="entry name" value="Topo_IA_cen_sub1"/>
</dbReference>
<keyword evidence="7 8" id="KW-0413">Isomerase</keyword>
<comment type="similarity">
    <text evidence="2 8">Belongs to the type IA topoisomerase family.</text>
</comment>
<feature type="region of interest" description="Interaction with DNA" evidence="8">
    <location>
        <begin position="175"/>
        <end position="180"/>
    </location>
</feature>
<dbReference type="InterPro" id="IPR013826">
    <property type="entry name" value="Topo_IA_cen_sub3"/>
</dbReference>
<protein>
    <recommendedName>
        <fullName evidence="8">DNA topoisomerase 1</fullName>
        <ecNumber evidence="8">5.6.2.1</ecNumber>
    </recommendedName>
    <alternativeName>
        <fullName evidence="8">DNA topoisomerase I</fullName>
    </alternativeName>
</protein>
<evidence type="ECO:0000256" key="1">
    <source>
        <dbReference type="ARBA" id="ARBA00000213"/>
    </source>
</evidence>
<dbReference type="InterPro" id="IPR013497">
    <property type="entry name" value="Topo_IA_cen"/>
</dbReference>
<comment type="function">
    <text evidence="8">Releases the supercoiling and torsional tension of DNA, which is introduced during the DNA replication and transcription, by transiently cleaving and rejoining one strand of the DNA duplex. Introduces a single-strand break via transesterification at a target site in duplex DNA. The scissile phosphodiester is attacked by the catalytic tyrosine of the enzyme, resulting in the formation of a DNA-(5'-phosphotyrosyl)-enzyme intermediate and the expulsion of a 3'-OH DNA strand. The free DNA strand then undergoes passage around the unbroken strand, thus removing DNA supercoils. Finally, in the religation step, the DNA 3'-OH attacks the covalent intermediate to expel the active-site tyrosine and restore the DNA phosphodiester backbone.</text>
</comment>
<dbReference type="Pfam" id="PF01131">
    <property type="entry name" value="Topoisom_bac"/>
    <property type="match status" value="1"/>
</dbReference>
<dbReference type="Pfam" id="PF13368">
    <property type="entry name" value="Toprim_C_rpt"/>
    <property type="match status" value="4"/>
</dbReference>
<dbReference type="Proteomes" id="UP000324595">
    <property type="component" value="Unassembled WGS sequence"/>
</dbReference>